<dbReference type="NCBIfam" id="NF045780">
    <property type="entry name" value="TrlF_fam_ATP"/>
    <property type="match status" value="1"/>
</dbReference>
<accession>A0A4R7EYR7</accession>
<organism evidence="2 3">
    <name type="scientific">Myroides indicus</name>
    <dbReference type="NCBI Taxonomy" id="1323422"/>
    <lineage>
        <taxon>Bacteria</taxon>
        <taxon>Pseudomonadati</taxon>
        <taxon>Bacteroidota</taxon>
        <taxon>Flavobacteriia</taxon>
        <taxon>Flavobacteriales</taxon>
        <taxon>Flavobacteriaceae</taxon>
        <taxon>Myroides</taxon>
    </lineage>
</organism>
<dbReference type="GO" id="GO:0005524">
    <property type="term" value="F:ATP binding"/>
    <property type="evidence" value="ECO:0007669"/>
    <property type="project" value="InterPro"/>
</dbReference>
<evidence type="ECO:0000313" key="2">
    <source>
        <dbReference type="EMBL" id="TDS59626.1"/>
    </source>
</evidence>
<sequence>MIDKGSEWNIWDLHVHTPDSIFHRYGNSEDVWEKYITDLEKLPPQFKVIGVNDYFFLDGYKRLLKEQQENNRLQNLLLIPVLEFRIEKFAGVEFKNIKRINFHVIFSPDLPIDTIESQFLNTLHQSYTLEADGKAWTRAITKESVAELGQLIKKAVPDDQINKYGSDLSEGFNNLNLKESQIFESLKKDCFDNKYLIAIGKTEWDELKWSDASIAQKKSIINEANIVFTASENTAKYNAAKQKLTSQGVNDFLFDCSDAHSFSSETTEKDRIGNCLNWLKSDISFDGLRQVIIEKEGRLFIGDKPEVTERINTNRTKYIDSIKVNSVAGYDPKTQGEWFNNIEIPLNPELVAIIGNKGNGKSALADIIGLCGDYCGSHDDFSFLNKKRFGENNGRKSSNFEATLTWKSGNSVIKNLNDKVAESVSEKVKYLPQGYFERLTNNHDSIEDFNREIENVVFTHLEVSDKLGKNTFQQLIDFKTLVTEEEILGLKNKLQAINKSLFEKEKKLNPEYKKSIENQIEIKENELKALMEPDVVPNPNDDPEHAKNNIVINQKLFELNQKIEDETKLLISTTDNKSNLLIEINNLKTTKQKIENKLKEFEFFKIEIKDELLKYGLDINTILTITSNLESINGLLTVKDDEYTKIKVLLGEENSDNSNFRTIPQKISELKLQQERIQNDLGEADKIYQNYLIDKKQWEENKSKIIGNVTTSGSLEFFKNELKYINEILESEIQTERKLRIEVTKEIFELKESVLGIYKNVKQKIDKIIEENAYLLAAYPIQVEASFVLKSNFQKKFLEYISLNKIGTFYGKENAELQLKKILEQSSLDTFDNISDLLKSITNALFVDLRDANNQSTNIENQVSDVVELYDYLFSLDFVDYNYELRQGNKSLNQLSPGEKGALLLIFYLLLDNNDIPLIIDQPEDNLDNHSVANILVPFIKKAKAKRQIILVTHNPNLAVVADAEQVIFTELDKENNYKFSFKAGAIENPVINDCIVKVLEGAMPAFNKRKLKYYESI</sequence>
<feature type="domain" description="ATPase AAA-type core" evidence="1">
    <location>
        <begin position="726"/>
        <end position="958"/>
    </location>
</feature>
<protein>
    <submittedName>
        <fullName evidence="2">Putative AbiEii toxin of type IV toxin-antitoxin system</fullName>
    </submittedName>
</protein>
<dbReference type="OrthoDB" id="9791620at2"/>
<dbReference type="Gene3D" id="3.40.50.300">
    <property type="entry name" value="P-loop containing nucleotide triphosphate hydrolases"/>
    <property type="match status" value="2"/>
</dbReference>
<dbReference type="RefSeq" id="WP_133712398.1">
    <property type="nucleotide sequence ID" value="NZ_SOAG01000010.1"/>
</dbReference>
<dbReference type="Pfam" id="PF13304">
    <property type="entry name" value="AAA_21"/>
    <property type="match status" value="1"/>
</dbReference>
<keyword evidence="3" id="KW-1185">Reference proteome</keyword>
<dbReference type="GO" id="GO:0016887">
    <property type="term" value="F:ATP hydrolysis activity"/>
    <property type="evidence" value="ECO:0007669"/>
    <property type="project" value="InterPro"/>
</dbReference>
<evidence type="ECO:0000313" key="3">
    <source>
        <dbReference type="Proteomes" id="UP000295215"/>
    </source>
</evidence>
<dbReference type="InterPro" id="IPR003959">
    <property type="entry name" value="ATPase_AAA_core"/>
</dbReference>
<evidence type="ECO:0000259" key="1">
    <source>
        <dbReference type="Pfam" id="PF13304"/>
    </source>
</evidence>
<dbReference type="Proteomes" id="UP000295215">
    <property type="component" value="Unassembled WGS sequence"/>
</dbReference>
<comment type="caution">
    <text evidence="2">The sequence shown here is derived from an EMBL/GenBank/DDBJ whole genome shotgun (WGS) entry which is preliminary data.</text>
</comment>
<dbReference type="SUPFAM" id="SSF52540">
    <property type="entry name" value="P-loop containing nucleoside triphosphate hydrolases"/>
    <property type="match status" value="1"/>
</dbReference>
<dbReference type="EMBL" id="SOAG01000010">
    <property type="protein sequence ID" value="TDS59626.1"/>
    <property type="molecule type" value="Genomic_DNA"/>
</dbReference>
<gene>
    <name evidence="2" type="ORF">C8P70_11074</name>
</gene>
<proteinExistence type="predicted"/>
<dbReference type="AlphaFoldDB" id="A0A4R7EYR7"/>
<dbReference type="InterPro" id="IPR054787">
    <property type="entry name" value="TrlF_ATPase"/>
</dbReference>
<reference evidence="2 3" key="1">
    <citation type="submission" date="2019-03" db="EMBL/GenBank/DDBJ databases">
        <title>Genomic Encyclopedia of Archaeal and Bacterial Type Strains, Phase II (KMG-II): from individual species to whole genera.</title>
        <authorList>
            <person name="Goeker M."/>
        </authorList>
    </citation>
    <scope>NUCLEOTIDE SEQUENCE [LARGE SCALE GENOMIC DNA]</scope>
    <source>
        <strain evidence="2 3">DSM 28213</strain>
    </source>
</reference>
<dbReference type="InterPro" id="IPR027417">
    <property type="entry name" value="P-loop_NTPase"/>
</dbReference>
<name>A0A4R7EYR7_9FLAO</name>